<protein>
    <submittedName>
        <fullName evidence="1">Uncharacterized protein</fullName>
    </submittedName>
</protein>
<dbReference type="KEGG" id="eff:skT53_03300"/>
<dbReference type="AlphaFoldDB" id="A0A7I8D5I4"/>
<proteinExistence type="predicted"/>
<dbReference type="InterPro" id="IPR038087">
    <property type="entry name" value="RNAP_delta_N_dom_sf"/>
</dbReference>
<keyword evidence="2" id="KW-1185">Reference proteome</keyword>
<sequence length="258" mass="30729">MRCEVEEKMAVGVWDWMEGCHLQDVISLHRYSLEGALKRIFYLRRSSLSIEELETILMDEYSFRESRSKESLRIRLQKSLQAQHGPFVSDGDRWRLREVDADALHQEIYDLFQQSKQPMKQGELLRMLQQRMNRSKGELMSKVDLQRDWRFARLEEGEWVLTEWDLDTVDVPKKGKEETKVSQTNDIVELVTHELEGYLDQLAQREQEIPQEVIRMFDLEDLSSIERLMQEKRRISSFASDLREMIAKWSRQTDSVNV</sequence>
<dbReference type="EMBL" id="AP023366">
    <property type="protein sequence ID" value="BCJ85345.1"/>
    <property type="molecule type" value="Genomic_DNA"/>
</dbReference>
<dbReference type="Proteomes" id="UP000593802">
    <property type="component" value="Chromosome"/>
</dbReference>
<name>A0A7I8D5I4_9BACL</name>
<reference evidence="1 2" key="1">
    <citation type="submission" date="2020-08" db="EMBL/GenBank/DDBJ databases">
        <title>Complete Genome Sequence of Effusibacillus dendaii Strain skT53, Isolated from Farmland soil.</title>
        <authorList>
            <person name="Konishi T."/>
            <person name="Kawasaki H."/>
        </authorList>
    </citation>
    <scope>NUCLEOTIDE SEQUENCE [LARGE SCALE GENOMIC DNA]</scope>
    <source>
        <strain evidence="2">skT53</strain>
    </source>
</reference>
<dbReference type="Gene3D" id="1.10.10.1250">
    <property type="entry name" value="RNA polymerase, subunit delta, N-terminal domain"/>
    <property type="match status" value="1"/>
</dbReference>
<gene>
    <name evidence="1" type="ORF">skT53_03300</name>
</gene>
<dbReference type="RefSeq" id="WP_226375305.1">
    <property type="nucleotide sequence ID" value="NZ_AP023366.1"/>
</dbReference>
<evidence type="ECO:0000313" key="2">
    <source>
        <dbReference type="Proteomes" id="UP000593802"/>
    </source>
</evidence>
<accession>A0A7I8D5I4</accession>
<evidence type="ECO:0000313" key="1">
    <source>
        <dbReference type="EMBL" id="BCJ85345.1"/>
    </source>
</evidence>
<organism evidence="1 2">
    <name type="scientific">Effusibacillus dendaii</name>
    <dbReference type="NCBI Taxonomy" id="2743772"/>
    <lineage>
        <taxon>Bacteria</taxon>
        <taxon>Bacillati</taxon>
        <taxon>Bacillota</taxon>
        <taxon>Bacilli</taxon>
        <taxon>Bacillales</taxon>
        <taxon>Alicyclobacillaceae</taxon>
        <taxon>Effusibacillus</taxon>
    </lineage>
</organism>